<comment type="caution">
    <text evidence="2">The sequence shown here is derived from an EMBL/GenBank/DDBJ whole genome shotgun (WGS) entry which is preliminary data.</text>
</comment>
<accession>A0A562RGZ5</accession>
<gene>
    <name evidence="2" type="ORF">LZ24_02723</name>
</gene>
<name>A0A562RGZ5_9BACT</name>
<evidence type="ECO:0000256" key="1">
    <source>
        <dbReference type="SAM" id="MobiDB-lite"/>
    </source>
</evidence>
<keyword evidence="3" id="KW-1185">Reference proteome</keyword>
<dbReference type="Proteomes" id="UP000318307">
    <property type="component" value="Unassembled WGS sequence"/>
</dbReference>
<feature type="region of interest" description="Disordered" evidence="1">
    <location>
        <begin position="92"/>
        <end position="114"/>
    </location>
</feature>
<dbReference type="OrthoDB" id="5398417at2"/>
<proteinExistence type="predicted"/>
<dbReference type="RefSeq" id="WP_144685950.1">
    <property type="nucleotide sequence ID" value="NZ_VLLC01000025.1"/>
</dbReference>
<sequence length="114" mass="13194">MTDIGDIVLIYFEDQPTTYARVDDIEADVKRDWYQLTMTLLQVPAPPERITWILRDTYINGDEFTMQGKRIRLEKLEPSAAFKERQEEILNAGKEKKENAAPGQVISLSDFKKS</sequence>
<reference evidence="2 3" key="1">
    <citation type="submission" date="2019-07" db="EMBL/GenBank/DDBJ databases">
        <title>Genome sequencing of 100 strains of the haloalkaliphilic chemolithoautotrophic sulfur-oxidizing bacterium Thioalkalivibrio.</title>
        <authorList>
            <person name="Muyzer G."/>
        </authorList>
    </citation>
    <scope>NUCLEOTIDE SEQUENCE [LARGE SCALE GENOMIC DNA]</scope>
    <source>
        <strain evidence="2 3">ASO4-4</strain>
    </source>
</reference>
<dbReference type="AlphaFoldDB" id="A0A562RGZ5"/>
<evidence type="ECO:0000313" key="2">
    <source>
        <dbReference type="EMBL" id="TWI67794.1"/>
    </source>
</evidence>
<organism evidence="2 3">
    <name type="scientific">Desulfobotulus alkaliphilus</name>
    <dbReference type="NCBI Taxonomy" id="622671"/>
    <lineage>
        <taxon>Bacteria</taxon>
        <taxon>Pseudomonadati</taxon>
        <taxon>Thermodesulfobacteriota</taxon>
        <taxon>Desulfobacteria</taxon>
        <taxon>Desulfobacterales</taxon>
        <taxon>Desulfobacteraceae</taxon>
        <taxon>Desulfobotulus</taxon>
    </lineage>
</organism>
<dbReference type="EMBL" id="VLLC01000025">
    <property type="protein sequence ID" value="TWI67794.1"/>
    <property type="molecule type" value="Genomic_DNA"/>
</dbReference>
<evidence type="ECO:0000313" key="3">
    <source>
        <dbReference type="Proteomes" id="UP000318307"/>
    </source>
</evidence>
<protein>
    <submittedName>
        <fullName evidence="2">Uncharacterized protein</fullName>
    </submittedName>
</protein>